<name>A0A239HUB5_9FIRM</name>
<dbReference type="PRINTS" id="PR00598">
    <property type="entry name" value="HTHMARR"/>
</dbReference>
<evidence type="ECO:0000256" key="5">
    <source>
        <dbReference type="ARBA" id="ARBA00046337"/>
    </source>
</evidence>
<dbReference type="InterPro" id="IPR036390">
    <property type="entry name" value="WH_DNA-bd_sf"/>
</dbReference>
<dbReference type="PROSITE" id="PS50995">
    <property type="entry name" value="HTH_MARR_2"/>
    <property type="match status" value="1"/>
</dbReference>
<comment type="similarity">
    <text evidence="5">Belongs to the SarZ family.</text>
</comment>
<evidence type="ECO:0000259" key="8">
    <source>
        <dbReference type="PROSITE" id="PS50995"/>
    </source>
</evidence>
<dbReference type="GO" id="GO:0005737">
    <property type="term" value="C:cytoplasm"/>
    <property type="evidence" value="ECO:0007669"/>
    <property type="project" value="UniProtKB-SubCell"/>
</dbReference>
<organism evidence="9 10">
    <name type="scientific">Anaerovirgula multivorans</name>
    <dbReference type="NCBI Taxonomy" id="312168"/>
    <lineage>
        <taxon>Bacteria</taxon>
        <taxon>Bacillati</taxon>
        <taxon>Bacillota</taxon>
        <taxon>Clostridia</taxon>
        <taxon>Peptostreptococcales</taxon>
        <taxon>Natronincolaceae</taxon>
        <taxon>Anaerovirgula</taxon>
    </lineage>
</organism>
<evidence type="ECO:0000313" key="9">
    <source>
        <dbReference type="EMBL" id="SNS84373.1"/>
    </source>
</evidence>
<dbReference type="PANTHER" id="PTHR42756:SF1">
    <property type="entry name" value="TRANSCRIPTIONAL REPRESSOR OF EMRAB OPERON"/>
    <property type="match status" value="1"/>
</dbReference>
<evidence type="ECO:0000256" key="2">
    <source>
        <dbReference type="ARBA" id="ARBA00023015"/>
    </source>
</evidence>
<dbReference type="InterPro" id="IPR036388">
    <property type="entry name" value="WH-like_DNA-bd_sf"/>
</dbReference>
<dbReference type="Gene3D" id="1.10.10.10">
    <property type="entry name" value="Winged helix-like DNA-binding domain superfamily/Winged helix DNA-binding domain"/>
    <property type="match status" value="1"/>
</dbReference>
<sequence length="152" mass="17934">MRSYYLQINEYLQKLIRNTIIHDKKGILLKGTTLSIAELFILKILGKDRGKKMFEVIQELDIDRNSFVTLISKLQQQQLIIKTKSAEDKRVHILSLTDKGKEVYHEILQNEKDILEVLLNDFSFNEEKAVLKFLVKLDMLNKEKTRENEIQE</sequence>
<dbReference type="RefSeq" id="WP_089284337.1">
    <property type="nucleotide sequence ID" value="NZ_FZOJ01000023.1"/>
</dbReference>
<dbReference type="InterPro" id="IPR055166">
    <property type="entry name" value="Transc_reg_Sar_Rot_HTH"/>
</dbReference>
<feature type="domain" description="HTH marR-type" evidence="8">
    <location>
        <begin position="1"/>
        <end position="139"/>
    </location>
</feature>
<evidence type="ECO:0000256" key="7">
    <source>
        <dbReference type="ARBA" id="ARBA00047207"/>
    </source>
</evidence>
<keyword evidence="10" id="KW-1185">Reference proteome</keyword>
<comment type="subcellular location">
    <subcellularLocation>
        <location evidence="1">Cytoplasm</location>
    </subcellularLocation>
</comment>
<evidence type="ECO:0000256" key="6">
    <source>
        <dbReference type="ARBA" id="ARBA00047188"/>
    </source>
</evidence>
<keyword evidence="2" id="KW-0805">Transcription regulation</keyword>
<protein>
    <recommendedName>
        <fullName evidence="6">HTH-type transcriptional regulator SarZ</fullName>
    </recommendedName>
    <alternativeName>
        <fullName evidence="7">Staphylococcal accessory regulator Z</fullName>
    </alternativeName>
</protein>
<dbReference type="PANTHER" id="PTHR42756">
    <property type="entry name" value="TRANSCRIPTIONAL REGULATOR, MARR"/>
    <property type="match status" value="1"/>
</dbReference>
<evidence type="ECO:0000256" key="3">
    <source>
        <dbReference type="ARBA" id="ARBA00023125"/>
    </source>
</evidence>
<dbReference type="Proteomes" id="UP000198304">
    <property type="component" value="Unassembled WGS sequence"/>
</dbReference>
<dbReference type="AlphaFoldDB" id="A0A239HUB5"/>
<dbReference type="GO" id="GO:0003677">
    <property type="term" value="F:DNA binding"/>
    <property type="evidence" value="ECO:0007669"/>
    <property type="project" value="UniProtKB-KW"/>
</dbReference>
<gene>
    <name evidence="9" type="ORF">SAMN05446037_102365</name>
</gene>
<keyword evidence="3 9" id="KW-0238">DNA-binding</keyword>
<dbReference type="SMART" id="SM00347">
    <property type="entry name" value="HTH_MARR"/>
    <property type="match status" value="1"/>
</dbReference>
<dbReference type="SUPFAM" id="SSF46785">
    <property type="entry name" value="Winged helix' DNA-binding domain"/>
    <property type="match status" value="1"/>
</dbReference>
<reference evidence="9 10" key="1">
    <citation type="submission" date="2017-06" db="EMBL/GenBank/DDBJ databases">
        <authorList>
            <person name="Kim H.J."/>
            <person name="Triplett B.A."/>
        </authorList>
    </citation>
    <scope>NUCLEOTIDE SEQUENCE [LARGE SCALE GENOMIC DNA]</scope>
    <source>
        <strain evidence="9 10">SCA</strain>
    </source>
</reference>
<dbReference type="Pfam" id="PF22381">
    <property type="entry name" value="Staph_reg_Sar_Rot"/>
    <property type="match status" value="1"/>
</dbReference>
<dbReference type="GO" id="GO:0003700">
    <property type="term" value="F:DNA-binding transcription factor activity"/>
    <property type="evidence" value="ECO:0007669"/>
    <property type="project" value="InterPro"/>
</dbReference>
<evidence type="ECO:0000256" key="1">
    <source>
        <dbReference type="ARBA" id="ARBA00004496"/>
    </source>
</evidence>
<evidence type="ECO:0000313" key="10">
    <source>
        <dbReference type="Proteomes" id="UP000198304"/>
    </source>
</evidence>
<accession>A0A239HUB5</accession>
<proteinExistence type="inferred from homology"/>
<keyword evidence="4" id="KW-0804">Transcription</keyword>
<dbReference type="EMBL" id="FZOJ01000023">
    <property type="protein sequence ID" value="SNS84373.1"/>
    <property type="molecule type" value="Genomic_DNA"/>
</dbReference>
<dbReference type="OrthoDB" id="1953397at2"/>
<dbReference type="InterPro" id="IPR000835">
    <property type="entry name" value="HTH_MarR-typ"/>
</dbReference>
<evidence type="ECO:0000256" key="4">
    <source>
        <dbReference type="ARBA" id="ARBA00023163"/>
    </source>
</evidence>